<organism evidence="2 3">
    <name type="scientific">Aegilops tauschii subsp. strangulata</name>
    <name type="common">Goatgrass</name>
    <dbReference type="NCBI Taxonomy" id="200361"/>
    <lineage>
        <taxon>Eukaryota</taxon>
        <taxon>Viridiplantae</taxon>
        <taxon>Streptophyta</taxon>
        <taxon>Embryophyta</taxon>
        <taxon>Tracheophyta</taxon>
        <taxon>Spermatophyta</taxon>
        <taxon>Magnoliopsida</taxon>
        <taxon>Liliopsida</taxon>
        <taxon>Poales</taxon>
        <taxon>Poaceae</taxon>
        <taxon>BOP clade</taxon>
        <taxon>Pooideae</taxon>
        <taxon>Triticodae</taxon>
        <taxon>Triticeae</taxon>
        <taxon>Triticinae</taxon>
        <taxon>Aegilops</taxon>
    </lineage>
</organism>
<sequence>LFSDVSNSRELLDLMQSGKLEPEAAFINASLGAGRVPGPRGGAQGPAIQVEGVADHKDPALGARL</sequence>
<reference evidence="2" key="3">
    <citation type="journal article" date="2017" name="Nature">
        <title>Genome sequence of the progenitor of the wheat D genome Aegilops tauschii.</title>
        <authorList>
            <person name="Luo M.C."/>
            <person name="Gu Y.Q."/>
            <person name="Puiu D."/>
            <person name="Wang H."/>
            <person name="Twardziok S.O."/>
            <person name="Deal K.R."/>
            <person name="Huo N."/>
            <person name="Zhu T."/>
            <person name="Wang L."/>
            <person name="Wang Y."/>
            <person name="McGuire P.E."/>
            <person name="Liu S."/>
            <person name="Long H."/>
            <person name="Ramasamy R.K."/>
            <person name="Rodriguez J.C."/>
            <person name="Van S.L."/>
            <person name="Yuan L."/>
            <person name="Wang Z."/>
            <person name="Xia Z."/>
            <person name="Xiao L."/>
            <person name="Anderson O.D."/>
            <person name="Ouyang S."/>
            <person name="Liang Y."/>
            <person name="Zimin A.V."/>
            <person name="Pertea G."/>
            <person name="Qi P."/>
            <person name="Bennetzen J.L."/>
            <person name="Dai X."/>
            <person name="Dawson M.W."/>
            <person name="Muller H.G."/>
            <person name="Kugler K."/>
            <person name="Rivarola-Duarte L."/>
            <person name="Spannagl M."/>
            <person name="Mayer K.F.X."/>
            <person name="Lu F.H."/>
            <person name="Bevan M.W."/>
            <person name="Leroy P."/>
            <person name="Li P."/>
            <person name="You F.M."/>
            <person name="Sun Q."/>
            <person name="Liu Z."/>
            <person name="Lyons E."/>
            <person name="Wicker T."/>
            <person name="Salzberg S.L."/>
            <person name="Devos K.M."/>
            <person name="Dvorak J."/>
        </authorList>
    </citation>
    <scope>NUCLEOTIDE SEQUENCE [LARGE SCALE GENOMIC DNA]</scope>
    <source>
        <strain evidence="2">cv. AL8/78</strain>
    </source>
</reference>
<dbReference type="EnsemblPlants" id="AET3Gv20121900.6">
    <property type="protein sequence ID" value="AET3Gv20121900.6"/>
    <property type="gene ID" value="AET3Gv20121900"/>
</dbReference>
<reference evidence="3" key="2">
    <citation type="journal article" date="2017" name="Nat. Plants">
        <title>The Aegilops tauschii genome reveals multiple impacts of transposons.</title>
        <authorList>
            <person name="Zhao G."/>
            <person name="Zou C."/>
            <person name="Li K."/>
            <person name="Wang K."/>
            <person name="Li T."/>
            <person name="Gao L."/>
            <person name="Zhang X."/>
            <person name="Wang H."/>
            <person name="Yang Z."/>
            <person name="Liu X."/>
            <person name="Jiang W."/>
            <person name="Mao L."/>
            <person name="Kong X."/>
            <person name="Jiao Y."/>
            <person name="Jia J."/>
        </authorList>
    </citation>
    <scope>NUCLEOTIDE SEQUENCE [LARGE SCALE GENOMIC DNA]</scope>
    <source>
        <strain evidence="3">cv. AL8/78</strain>
    </source>
</reference>
<reference evidence="2" key="5">
    <citation type="journal article" date="2021" name="G3 (Bethesda)">
        <title>Aegilops tauschii genome assembly Aet v5.0 features greater sequence contiguity and improved annotation.</title>
        <authorList>
            <person name="Wang L."/>
            <person name="Zhu T."/>
            <person name="Rodriguez J.C."/>
            <person name="Deal K.R."/>
            <person name="Dubcovsky J."/>
            <person name="McGuire P.E."/>
            <person name="Lux T."/>
            <person name="Spannagl M."/>
            <person name="Mayer K.F.X."/>
            <person name="Baldrich P."/>
            <person name="Meyers B.C."/>
            <person name="Huo N."/>
            <person name="Gu Y.Q."/>
            <person name="Zhou H."/>
            <person name="Devos K.M."/>
            <person name="Bennetzen J.L."/>
            <person name="Unver T."/>
            <person name="Budak H."/>
            <person name="Gulick P.J."/>
            <person name="Galiba G."/>
            <person name="Kalapos B."/>
            <person name="Nelson D.R."/>
            <person name="Li P."/>
            <person name="You F.M."/>
            <person name="Luo M.C."/>
            <person name="Dvorak J."/>
        </authorList>
    </citation>
    <scope>NUCLEOTIDE SEQUENCE [LARGE SCALE GENOMIC DNA]</scope>
    <source>
        <strain evidence="2">cv. AL8/78</strain>
    </source>
</reference>
<keyword evidence="3" id="KW-1185">Reference proteome</keyword>
<protein>
    <submittedName>
        <fullName evidence="2">Uncharacterized protein</fullName>
    </submittedName>
</protein>
<dbReference type="AlphaFoldDB" id="A0A453DW18"/>
<reference evidence="2" key="4">
    <citation type="submission" date="2019-03" db="UniProtKB">
        <authorList>
            <consortium name="EnsemblPlants"/>
        </authorList>
    </citation>
    <scope>IDENTIFICATION</scope>
</reference>
<evidence type="ECO:0000313" key="2">
    <source>
        <dbReference type="EnsemblPlants" id="AET3Gv20121900.6"/>
    </source>
</evidence>
<reference evidence="3" key="1">
    <citation type="journal article" date="2014" name="Science">
        <title>Ancient hybridizations among the ancestral genomes of bread wheat.</title>
        <authorList>
            <consortium name="International Wheat Genome Sequencing Consortium,"/>
            <person name="Marcussen T."/>
            <person name="Sandve S.R."/>
            <person name="Heier L."/>
            <person name="Spannagl M."/>
            <person name="Pfeifer M."/>
            <person name="Jakobsen K.S."/>
            <person name="Wulff B.B."/>
            <person name="Steuernagel B."/>
            <person name="Mayer K.F."/>
            <person name="Olsen O.A."/>
        </authorList>
    </citation>
    <scope>NUCLEOTIDE SEQUENCE [LARGE SCALE GENOMIC DNA]</scope>
    <source>
        <strain evidence="3">cv. AL8/78</strain>
    </source>
</reference>
<feature type="region of interest" description="Disordered" evidence="1">
    <location>
        <begin position="37"/>
        <end position="65"/>
    </location>
</feature>
<evidence type="ECO:0000256" key="1">
    <source>
        <dbReference type="SAM" id="MobiDB-lite"/>
    </source>
</evidence>
<accession>A0A453DW18</accession>
<dbReference type="Gramene" id="AET3Gv20121900.6">
    <property type="protein sequence ID" value="AET3Gv20121900.6"/>
    <property type="gene ID" value="AET3Gv20121900"/>
</dbReference>
<evidence type="ECO:0000313" key="3">
    <source>
        <dbReference type="Proteomes" id="UP000015105"/>
    </source>
</evidence>
<dbReference type="Proteomes" id="UP000015105">
    <property type="component" value="Chromosome 3D"/>
</dbReference>
<proteinExistence type="predicted"/>
<name>A0A453DW18_AEGTS</name>